<dbReference type="CDD" id="cd01347">
    <property type="entry name" value="ligand_gated_channel"/>
    <property type="match status" value="1"/>
</dbReference>
<evidence type="ECO:0000256" key="16">
    <source>
        <dbReference type="SAM" id="SignalP"/>
    </source>
</evidence>
<protein>
    <submittedName>
        <fullName evidence="19">TonB-dependent siderophore receptor</fullName>
    </submittedName>
</protein>
<evidence type="ECO:0000256" key="14">
    <source>
        <dbReference type="PROSITE-ProRule" id="PRU01360"/>
    </source>
</evidence>
<dbReference type="InterPro" id="IPR010105">
    <property type="entry name" value="TonB_sidphr_rcpt"/>
</dbReference>
<dbReference type="InterPro" id="IPR012910">
    <property type="entry name" value="Plug_dom"/>
</dbReference>
<keyword evidence="7 16" id="KW-0732">Signal</keyword>
<evidence type="ECO:0000256" key="10">
    <source>
        <dbReference type="ARBA" id="ARBA00023077"/>
    </source>
</evidence>
<dbReference type="NCBIfam" id="TIGR01783">
    <property type="entry name" value="TonB-siderophor"/>
    <property type="match status" value="1"/>
</dbReference>
<keyword evidence="11 14" id="KW-0472">Membrane</keyword>
<evidence type="ECO:0000313" key="19">
    <source>
        <dbReference type="EMBL" id="MUI11788.1"/>
    </source>
</evidence>
<keyword evidence="12 19" id="KW-0675">Receptor</keyword>
<evidence type="ECO:0000313" key="20">
    <source>
        <dbReference type="Proteomes" id="UP000431684"/>
    </source>
</evidence>
<keyword evidence="5" id="KW-0410">Iron transport</keyword>
<gene>
    <name evidence="19" type="ORF">GJV26_04715</name>
</gene>
<name>A0A6I3XGC5_9BURK</name>
<dbReference type="InterPro" id="IPR037066">
    <property type="entry name" value="Plug_dom_sf"/>
</dbReference>
<evidence type="ECO:0000256" key="2">
    <source>
        <dbReference type="ARBA" id="ARBA00009810"/>
    </source>
</evidence>
<dbReference type="EMBL" id="WNWM01000002">
    <property type="protein sequence ID" value="MUI11788.1"/>
    <property type="molecule type" value="Genomic_DNA"/>
</dbReference>
<evidence type="ECO:0000256" key="8">
    <source>
        <dbReference type="ARBA" id="ARBA00023004"/>
    </source>
</evidence>
<dbReference type="Pfam" id="PF00593">
    <property type="entry name" value="TonB_dep_Rec_b-barrel"/>
    <property type="match status" value="1"/>
</dbReference>
<accession>A0A6I3XGC5</accession>
<keyword evidence="8" id="KW-0408">Iron</keyword>
<evidence type="ECO:0000259" key="17">
    <source>
        <dbReference type="Pfam" id="PF00593"/>
    </source>
</evidence>
<dbReference type="PANTHER" id="PTHR32552:SF68">
    <property type="entry name" value="FERRICHROME OUTER MEMBRANE TRANSPORTER_PHAGE RECEPTOR"/>
    <property type="match status" value="1"/>
</dbReference>
<dbReference type="InterPro" id="IPR000531">
    <property type="entry name" value="Beta-barrel_TonB"/>
</dbReference>
<keyword evidence="9" id="KW-0406">Ion transport</keyword>
<evidence type="ECO:0000256" key="6">
    <source>
        <dbReference type="ARBA" id="ARBA00022692"/>
    </source>
</evidence>
<organism evidence="19 20">
    <name type="scientific">Pseudoduganella dura</name>
    <dbReference type="NCBI Taxonomy" id="321982"/>
    <lineage>
        <taxon>Bacteria</taxon>
        <taxon>Pseudomonadati</taxon>
        <taxon>Pseudomonadota</taxon>
        <taxon>Betaproteobacteria</taxon>
        <taxon>Burkholderiales</taxon>
        <taxon>Oxalobacteraceae</taxon>
        <taxon>Telluria group</taxon>
        <taxon>Pseudoduganella</taxon>
    </lineage>
</organism>
<feature type="domain" description="TonB-dependent receptor-like beta-barrel" evidence="17">
    <location>
        <begin position="282"/>
        <end position="679"/>
    </location>
</feature>
<dbReference type="GO" id="GO:0009279">
    <property type="term" value="C:cell outer membrane"/>
    <property type="evidence" value="ECO:0007669"/>
    <property type="project" value="UniProtKB-SubCell"/>
</dbReference>
<dbReference type="Gene3D" id="2.170.130.10">
    <property type="entry name" value="TonB-dependent receptor, plug domain"/>
    <property type="match status" value="1"/>
</dbReference>
<evidence type="ECO:0000256" key="11">
    <source>
        <dbReference type="ARBA" id="ARBA00023136"/>
    </source>
</evidence>
<comment type="similarity">
    <text evidence="2 14 15">Belongs to the TonB-dependent receptor family.</text>
</comment>
<evidence type="ECO:0000256" key="12">
    <source>
        <dbReference type="ARBA" id="ARBA00023170"/>
    </source>
</evidence>
<dbReference type="SUPFAM" id="SSF56935">
    <property type="entry name" value="Porins"/>
    <property type="match status" value="1"/>
</dbReference>
<evidence type="ECO:0000256" key="3">
    <source>
        <dbReference type="ARBA" id="ARBA00022448"/>
    </source>
</evidence>
<dbReference type="Proteomes" id="UP000431684">
    <property type="component" value="Unassembled WGS sequence"/>
</dbReference>
<proteinExistence type="inferred from homology"/>
<sequence>MFQFSSHLRPCAGAVRLAIVSLAVVGPACAAAVPDTPAGVEGQAVLPVVEVGASREGFATQSVSTTRSDKSLQETPQSISVVTRALIDARQATTLDEAIETVAGVTSGTLGRRGWDDFIIRGQSASDTMVLDGLRIGQANWIAQEVFGAERVEVVKGPASVYFGQVTPGGTVNIVSKRPRPEAFTQLGLTVGTYGYRQGTFDIGRPIASENGKAALRVAGMAMNSDDPTDNVWFKTRYLAPSLSLDLGIRTDFTILASINGRQYVRQQGLPVAATSLTGADALVPHSFFTGDTTVAPYDAEQKTVGYTLAHRFDSGWTLNQTYRHTDMELTGQLANTSGALTAAGNFNRNVLSQDFNGRSDGLDTSLARTFGWGGLAHHVMAGFDAMHDQLYRDSRRCAIAAQNIHNPVTGRQVTACAVTSIVDTTLAQNGLYLRDHVDVSDRLGVSLSLRHDRARLKTVNVPTAARSDVDSSANTGHVGAVYKVTPNIAPYVSYATSFLPQTGITADGSPIEPEEGRQGEIGAKFLSDDRRLSASVAYYDLERRNLAQTDDVNPGFQVAIGEQRTRGYEAEVAADLKNGWQLSGAVSFLDAVITEAAGSQAATVGQKLSGVPRRTANLLANYRFTGALRGWGAGFGFRYVGEKTSTSSPYVVPAYTVADASVSLERRGWRVQLNVKNLFDREYFAGAANATWVPVGNPRTVMLKMVADF</sequence>
<feature type="domain" description="TonB-dependent receptor plug" evidence="18">
    <location>
        <begin position="72"/>
        <end position="171"/>
    </location>
</feature>
<dbReference type="OrthoDB" id="127311at2"/>
<reference evidence="19 20" key="1">
    <citation type="submission" date="2019-11" db="EMBL/GenBank/DDBJ databases">
        <title>Draft Genome Sequences of Six Type Strains of the Genus Massilia.</title>
        <authorList>
            <person name="Miess H."/>
            <person name="Frediansyah A."/>
            <person name="Goeker M."/>
            <person name="Gross H."/>
        </authorList>
    </citation>
    <scope>NUCLEOTIDE SEQUENCE [LARGE SCALE GENOMIC DNA]</scope>
    <source>
        <strain evidence="19 20">DSM 17513</strain>
    </source>
</reference>
<evidence type="ECO:0000256" key="4">
    <source>
        <dbReference type="ARBA" id="ARBA00022452"/>
    </source>
</evidence>
<dbReference type="Pfam" id="PF07715">
    <property type="entry name" value="Plug"/>
    <property type="match status" value="1"/>
</dbReference>
<evidence type="ECO:0000256" key="7">
    <source>
        <dbReference type="ARBA" id="ARBA00022729"/>
    </source>
</evidence>
<evidence type="ECO:0000256" key="5">
    <source>
        <dbReference type="ARBA" id="ARBA00022496"/>
    </source>
</evidence>
<evidence type="ECO:0000256" key="1">
    <source>
        <dbReference type="ARBA" id="ARBA00004571"/>
    </source>
</evidence>
<evidence type="ECO:0000259" key="18">
    <source>
        <dbReference type="Pfam" id="PF07715"/>
    </source>
</evidence>
<keyword evidence="13 14" id="KW-0998">Cell outer membrane</keyword>
<evidence type="ECO:0000256" key="15">
    <source>
        <dbReference type="RuleBase" id="RU003357"/>
    </source>
</evidence>
<dbReference type="AlphaFoldDB" id="A0A6I3XGC5"/>
<dbReference type="Gene3D" id="2.40.170.20">
    <property type="entry name" value="TonB-dependent receptor, beta-barrel domain"/>
    <property type="match status" value="1"/>
</dbReference>
<dbReference type="GO" id="GO:0038023">
    <property type="term" value="F:signaling receptor activity"/>
    <property type="evidence" value="ECO:0007669"/>
    <property type="project" value="InterPro"/>
</dbReference>
<dbReference type="FunFam" id="2.170.130.10:FF:000001">
    <property type="entry name" value="Catecholate siderophore TonB-dependent receptor"/>
    <property type="match status" value="1"/>
</dbReference>
<keyword evidence="3 14" id="KW-0813">Transport</keyword>
<dbReference type="RefSeq" id="WP_155707820.1">
    <property type="nucleotide sequence ID" value="NZ_BMWU01000003.1"/>
</dbReference>
<feature type="chain" id="PRO_5026298208" evidence="16">
    <location>
        <begin position="31"/>
        <end position="710"/>
    </location>
</feature>
<keyword evidence="4 14" id="KW-1134">Transmembrane beta strand</keyword>
<comment type="caution">
    <text evidence="19">The sequence shown here is derived from an EMBL/GenBank/DDBJ whole genome shotgun (WGS) entry which is preliminary data.</text>
</comment>
<keyword evidence="20" id="KW-1185">Reference proteome</keyword>
<keyword evidence="6 14" id="KW-0812">Transmembrane</keyword>
<comment type="subcellular location">
    <subcellularLocation>
        <location evidence="1 14">Cell outer membrane</location>
        <topology evidence="1 14">Multi-pass membrane protein</topology>
    </subcellularLocation>
</comment>
<evidence type="ECO:0000256" key="13">
    <source>
        <dbReference type="ARBA" id="ARBA00023237"/>
    </source>
</evidence>
<feature type="signal peptide" evidence="16">
    <location>
        <begin position="1"/>
        <end position="30"/>
    </location>
</feature>
<dbReference type="PANTHER" id="PTHR32552">
    <property type="entry name" value="FERRICHROME IRON RECEPTOR-RELATED"/>
    <property type="match status" value="1"/>
</dbReference>
<dbReference type="InterPro" id="IPR036942">
    <property type="entry name" value="Beta-barrel_TonB_sf"/>
</dbReference>
<evidence type="ECO:0000256" key="9">
    <source>
        <dbReference type="ARBA" id="ARBA00023065"/>
    </source>
</evidence>
<dbReference type="GO" id="GO:0015891">
    <property type="term" value="P:siderophore transport"/>
    <property type="evidence" value="ECO:0007669"/>
    <property type="project" value="InterPro"/>
</dbReference>
<keyword evidence="10 15" id="KW-0798">TonB box</keyword>
<dbReference type="InterPro" id="IPR039426">
    <property type="entry name" value="TonB-dep_rcpt-like"/>
</dbReference>
<dbReference type="GO" id="GO:0015344">
    <property type="term" value="F:siderophore uptake transmembrane transporter activity"/>
    <property type="evidence" value="ECO:0007669"/>
    <property type="project" value="TreeGrafter"/>
</dbReference>
<dbReference type="PROSITE" id="PS52016">
    <property type="entry name" value="TONB_DEPENDENT_REC_3"/>
    <property type="match status" value="1"/>
</dbReference>